<dbReference type="Pfam" id="PF01545">
    <property type="entry name" value="Cation_efflux"/>
    <property type="match status" value="1"/>
</dbReference>
<comment type="subcellular location">
    <subcellularLocation>
        <location evidence="1">Membrane</location>
        <topology evidence="1">Multi-pass membrane protein</topology>
    </subcellularLocation>
</comment>
<feature type="transmembrane region" description="Helical" evidence="9">
    <location>
        <begin position="101"/>
        <end position="120"/>
    </location>
</feature>
<evidence type="ECO:0000256" key="3">
    <source>
        <dbReference type="ARBA" id="ARBA00022448"/>
    </source>
</evidence>
<dbReference type="NCBIfam" id="TIGR01297">
    <property type="entry name" value="CDF"/>
    <property type="match status" value="1"/>
</dbReference>
<dbReference type="InterPro" id="IPR002524">
    <property type="entry name" value="Cation_efflux"/>
</dbReference>
<dbReference type="InterPro" id="IPR027469">
    <property type="entry name" value="Cation_efflux_TMD_sf"/>
</dbReference>
<organism evidence="12 13">
    <name type="scientific">Blastococcus aggregatus</name>
    <dbReference type="NCBI Taxonomy" id="38502"/>
    <lineage>
        <taxon>Bacteria</taxon>
        <taxon>Bacillati</taxon>
        <taxon>Actinomycetota</taxon>
        <taxon>Actinomycetes</taxon>
        <taxon>Geodermatophilales</taxon>
        <taxon>Geodermatophilaceae</taxon>
        <taxon>Blastococcus</taxon>
    </lineage>
</organism>
<name>A0A285V7D3_9ACTN</name>
<evidence type="ECO:0000256" key="7">
    <source>
        <dbReference type="ARBA" id="ARBA00023136"/>
    </source>
</evidence>
<evidence type="ECO:0000313" key="12">
    <source>
        <dbReference type="EMBL" id="SOC50022.1"/>
    </source>
</evidence>
<gene>
    <name evidence="12" type="ORF">SAMN05660748_2759</name>
</gene>
<accession>A0A285V7D3</accession>
<feature type="transmembrane region" description="Helical" evidence="9">
    <location>
        <begin position="34"/>
        <end position="59"/>
    </location>
</feature>
<dbReference type="GO" id="GO:0005886">
    <property type="term" value="C:plasma membrane"/>
    <property type="evidence" value="ECO:0007669"/>
    <property type="project" value="TreeGrafter"/>
</dbReference>
<dbReference type="Gene3D" id="1.20.1510.10">
    <property type="entry name" value="Cation efflux protein transmembrane domain"/>
    <property type="match status" value="1"/>
</dbReference>
<dbReference type="PANTHER" id="PTHR11562:SF17">
    <property type="entry name" value="RE54080P-RELATED"/>
    <property type="match status" value="1"/>
</dbReference>
<proteinExistence type="inferred from homology"/>
<protein>
    <submittedName>
        <fullName evidence="12">Cobalt-zinc-cadmium efflux system protein</fullName>
    </submittedName>
</protein>
<evidence type="ECO:0000256" key="1">
    <source>
        <dbReference type="ARBA" id="ARBA00004141"/>
    </source>
</evidence>
<sequence length="322" mass="33463">MAGDGGSSPVSGGHSHGHDHGGTAGNAAGHRRRLAIVLALTSTVLVVEVIGALISGSLALLADAAHMLTDAAGLAIALIAATLAMRPATAKRTWGYRRAEVLGATLQAAALFAVGTYVLIEGVRRLFEPAEIATTPVLVFGVVGLVANAIGIVILTRGGRSSNVNMRAAFLEVLNDTLGSVAVILSAIVIVLTGWQQADAVASLLIAVLIIPRTIKLLRETISVLLESTPPGLDLVDVRGHLLGVRHVLDVHDLHASQITSELPVLTAHVVVEDSCFQDGHAPQVLDQLQACLAEHFDVSIAHSTFQLETPAHASHELAAHD</sequence>
<feature type="transmembrane region" description="Helical" evidence="9">
    <location>
        <begin position="132"/>
        <end position="156"/>
    </location>
</feature>
<dbReference type="InterPro" id="IPR027470">
    <property type="entry name" value="Cation_efflux_CTD"/>
</dbReference>
<keyword evidence="6" id="KW-0406">Ion transport</keyword>
<dbReference type="InterPro" id="IPR050681">
    <property type="entry name" value="CDF/SLC30A"/>
</dbReference>
<evidence type="ECO:0000256" key="9">
    <source>
        <dbReference type="SAM" id="Phobius"/>
    </source>
</evidence>
<evidence type="ECO:0000259" key="11">
    <source>
        <dbReference type="Pfam" id="PF16916"/>
    </source>
</evidence>
<evidence type="ECO:0000256" key="8">
    <source>
        <dbReference type="SAM" id="MobiDB-lite"/>
    </source>
</evidence>
<evidence type="ECO:0000256" key="6">
    <source>
        <dbReference type="ARBA" id="ARBA00023065"/>
    </source>
</evidence>
<dbReference type="Pfam" id="PF16916">
    <property type="entry name" value="ZT_dimer"/>
    <property type="match status" value="1"/>
</dbReference>
<feature type="transmembrane region" description="Helical" evidence="9">
    <location>
        <begin position="201"/>
        <end position="218"/>
    </location>
</feature>
<dbReference type="InterPro" id="IPR058533">
    <property type="entry name" value="Cation_efflux_TM"/>
</dbReference>
<dbReference type="AlphaFoldDB" id="A0A285V7D3"/>
<evidence type="ECO:0000256" key="5">
    <source>
        <dbReference type="ARBA" id="ARBA00022989"/>
    </source>
</evidence>
<feature type="domain" description="Cation efflux protein cytoplasmic" evidence="11">
    <location>
        <begin position="230"/>
        <end position="309"/>
    </location>
</feature>
<evidence type="ECO:0000313" key="13">
    <source>
        <dbReference type="Proteomes" id="UP000219435"/>
    </source>
</evidence>
<keyword evidence="3" id="KW-0813">Transport</keyword>
<dbReference type="SUPFAM" id="SSF161111">
    <property type="entry name" value="Cation efflux protein transmembrane domain-like"/>
    <property type="match status" value="1"/>
</dbReference>
<evidence type="ECO:0000259" key="10">
    <source>
        <dbReference type="Pfam" id="PF01545"/>
    </source>
</evidence>
<evidence type="ECO:0000256" key="2">
    <source>
        <dbReference type="ARBA" id="ARBA00008873"/>
    </source>
</evidence>
<dbReference type="GO" id="GO:0005385">
    <property type="term" value="F:zinc ion transmembrane transporter activity"/>
    <property type="evidence" value="ECO:0007669"/>
    <property type="project" value="TreeGrafter"/>
</dbReference>
<reference evidence="13" key="1">
    <citation type="submission" date="2017-08" db="EMBL/GenBank/DDBJ databases">
        <authorList>
            <person name="Varghese N."/>
            <person name="Submissions S."/>
        </authorList>
    </citation>
    <scope>NUCLEOTIDE SEQUENCE [LARGE SCALE GENOMIC DNA]</scope>
    <source>
        <strain evidence="13">DSM 4725</strain>
    </source>
</reference>
<feature type="transmembrane region" description="Helical" evidence="9">
    <location>
        <begin position="177"/>
        <end position="195"/>
    </location>
</feature>
<keyword evidence="7 9" id="KW-0472">Membrane</keyword>
<feature type="domain" description="Cation efflux protein transmembrane" evidence="10">
    <location>
        <begin position="35"/>
        <end position="226"/>
    </location>
</feature>
<dbReference type="InterPro" id="IPR036837">
    <property type="entry name" value="Cation_efflux_CTD_sf"/>
</dbReference>
<feature type="transmembrane region" description="Helical" evidence="9">
    <location>
        <begin position="71"/>
        <end position="89"/>
    </location>
</feature>
<keyword evidence="5 9" id="KW-1133">Transmembrane helix</keyword>
<evidence type="ECO:0000256" key="4">
    <source>
        <dbReference type="ARBA" id="ARBA00022692"/>
    </source>
</evidence>
<dbReference type="EMBL" id="OBQI01000004">
    <property type="protein sequence ID" value="SOC50022.1"/>
    <property type="molecule type" value="Genomic_DNA"/>
</dbReference>
<dbReference type="Proteomes" id="UP000219435">
    <property type="component" value="Unassembled WGS sequence"/>
</dbReference>
<keyword evidence="13" id="KW-1185">Reference proteome</keyword>
<dbReference type="RefSeq" id="WP_166518177.1">
    <property type="nucleotide sequence ID" value="NZ_OBQI01000004.1"/>
</dbReference>
<dbReference type="PANTHER" id="PTHR11562">
    <property type="entry name" value="CATION EFFLUX PROTEIN/ ZINC TRANSPORTER"/>
    <property type="match status" value="1"/>
</dbReference>
<dbReference type="SUPFAM" id="SSF160240">
    <property type="entry name" value="Cation efflux protein cytoplasmic domain-like"/>
    <property type="match status" value="1"/>
</dbReference>
<comment type="similarity">
    <text evidence="2">Belongs to the cation diffusion facilitator (CDF) transporter (TC 2.A.4) family. SLC30A subfamily.</text>
</comment>
<keyword evidence="4 9" id="KW-0812">Transmembrane</keyword>
<feature type="region of interest" description="Disordered" evidence="8">
    <location>
        <begin position="1"/>
        <end position="26"/>
    </location>
</feature>